<evidence type="ECO:0000313" key="2">
    <source>
        <dbReference type="EMBL" id="GAK74708.1"/>
    </source>
</evidence>
<dbReference type="EMBL" id="BBNT01000001">
    <property type="protein sequence ID" value="GAL73877.1"/>
    <property type="molecule type" value="Genomic_DNA"/>
</dbReference>
<sequence>MSNILSLSLTVLVQQATPPVPKTGIPPPVGDVPLDGNIWFLIASAVIIGAITVYKSRRRAL</sequence>
<feature type="transmembrane region" description="Helical" evidence="1">
    <location>
        <begin position="36"/>
        <end position="54"/>
    </location>
</feature>
<dbReference type="Proteomes" id="UP000028980">
    <property type="component" value="Unassembled WGS sequence"/>
</dbReference>
<evidence type="ECO:0000313" key="5">
    <source>
        <dbReference type="Proteomes" id="UP000029647"/>
    </source>
</evidence>
<accession>A0A081D712</accession>
<dbReference type="EMBL" id="BBLG01000001">
    <property type="protein sequence ID" value="GAK74708.1"/>
    <property type="molecule type" value="Genomic_DNA"/>
</dbReference>
<proteinExistence type="predicted"/>
<keyword evidence="1" id="KW-1133">Transmembrane helix</keyword>
<keyword evidence="1" id="KW-0812">Transmembrane</keyword>
<dbReference type="Proteomes" id="UP000029647">
    <property type="component" value="Unassembled WGS sequence"/>
</dbReference>
<comment type="caution">
    <text evidence="2">The sequence shown here is derived from an EMBL/GenBank/DDBJ whole genome shotgun (WGS) entry which is preliminary data.</text>
</comment>
<reference evidence="4 5" key="1">
    <citation type="journal article" date="2014" name="Genome Announc.">
        <title>Draft Genome Sequences of Marine Flavobacterium Nonlabens Strains NR17, NR24, NR27, NR32, NR33, and Ara13.</title>
        <authorList>
            <person name="Nakanishi M."/>
            <person name="Meirelles P."/>
            <person name="Suzuki R."/>
            <person name="Takatani N."/>
            <person name="Mino S."/>
            <person name="Suda W."/>
            <person name="Oshima K."/>
            <person name="Hattori M."/>
            <person name="Ohkuma M."/>
            <person name="Hosokawa M."/>
            <person name="Miyashita K."/>
            <person name="Thompson F.L."/>
            <person name="Niwa A."/>
            <person name="Sawabe T."/>
            <person name="Sawabe T."/>
        </authorList>
    </citation>
    <scope>NUCLEOTIDE SEQUENCE [LARGE SCALE GENOMIC DNA]</scope>
    <source>
        <strain evidence="3">JCM 19275</strain>
        <strain evidence="2">JCM 19296</strain>
        <strain evidence="5">JCM19275</strain>
        <strain evidence="4">JCM19296</strain>
    </source>
</reference>
<evidence type="ECO:0000313" key="3">
    <source>
        <dbReference type="EMBL" id="GAL73877.1"/>
    </source>
</evidence>
<evidence type="ECO:0000256" key="1">
    <source>
        <dbReference type="SAM" id="Phobius"/>
    </source>
</evidence>
<keyword evidence="1" id="KW-0472">Membrane</keyword>
<name>A0A081D712_NONUL</name>
<gene>
    <name evidence="3" type="ORF">JCM19275_2724</name>
    <name evidence="2" type="ORF">JCM19296_286</name>
</gene>
<organism evidence="2 4">
    <name type="scientific">Nonlabens ulvanivorans</name>
    <name type="common">Persicivirga ulvanivorans</name>
    <dbReference type="NCBI Taxonomy" id="906888"/>
    <lineage>
        <taxon>Bacteria</taxon>
        <taxon>Pseudomonadati</taxon>
        <taxon>Bacteroidota</taxon>
        <taxon>Flavobacteriia</taxon>
        <taxon>Flavobacteriales</taxon>
        <taxon>Flavobacteriaceae</taxon>
        <taxon>Nonlabens</taxon>
    </lineage>
</organism>
<evidence type="ECO:0000313" key="4">
    <source>
        <dbReference type="Proteomes" id="UP000028980"/>
    </source>
</evidence>
<dbReference type="AlphaFoldDB" id="A0A081D712"/>
<protein>
    <submittedName>
        <fullName evidence="2">Uncharacterized protein</fullName>
    </submittedName>
</protein>